<protein>
    <recommendedName>
        <fullName evidence="4">F-box domain-containing protein</fullName>
    </recommendedName>
</protein>
<evidence type="ECO:0008006" key="4">
    <source>
        <dbReference type="Google" id="ProtNLM"/>
    </source>
</evidence>
<evidence type="ECO:0000313" key="2">
    <source>
        <dbReference type="EMBL" id="KAJ3843890.1"/>
    </source>
</evidence>
<sequence length="759" mass="83256">MKSPVILREPEVTQKLLEAIMDTPGGKRTVSRLARTCRAISEPALNVLWRELDSLVPIIGLFPSTILKKVRKPGLGLSKEPVEGDWAKIMVYGERVRSVVYNESANNVSPAVFPMLAENRPREYMLPNLLNLTWKAETAAALEQISIFLSPGIESLQLEVGPFRSASLNKIIGDACSRMTLTNFSIISPASLPDTFTVMLSSQKALQRVTLIAPGALSSGVGRWVAYLPELRSLQLDLSARTLTAVEGFFDELPSYSGNSTPSSITTTDSGVFSGEEPDFLDMRDPAMRLTANTQSSGGFLNLRHIHLTGDVANIAVFLRHFSVALTQLELVIEDPPASAEWMELLYVISERFGASLQSLRISATSTSRFNDLIRSTSRGEPAVSRLALEHIQPLPALRRLDIDLPESFNFIGEDIEALAHACPDLEDLKLCPLARFPVQSGPPKLTLEQLAPLTAHCRRLYSLAVPVNARRASPAVLADSRSSSTSLRRFHVGHSWINDSLHVSILLSHLAPCLDNLKWFHDKNRPGFIEANARGWEKVAETLPHIQNIRLTERTAASAVVALPTVNIDTTPPPPPPVPIETAEKGIMATVSLVDRSVLVKPLTRNSGIQWGPKMVDQSVEVYPKLVSVSIDAVPPIAEIAVEAVVAVSDKSVEAIPNTVTASIDANQFNASKSAEPMSLKLQDGRKSVFHPSSHPMLFPVFNLISFTYRVLFAYPMSIPIRVLHTVFDHMPTIIRRPPTPTSPNNDISMNSLQVRQS</sequence>
<dbReference type="Gene3D" id="3.80.10.10">
    <property type="entry name" value="Ribonuclease Inhibitor"/>
    <property type="match status" value="1"/>
</dbReference>
<name>A0AA38PJ33_9AGAR</name>
<dbReference type="AlphaFoldDB" id="A0AA38PJ33"/>
<evidence type="ECO:0000313" key="3">
    <source>
        <dbReference type="Proteomes" id="UP001163846"/>
    </source>
</evidence>
<organism evidence="2 3">
    <name type="scientific">Lentinula raphanica</name>
    <dbReference type="NCBI Taxonomy" id="153919"/>
    <lineage>
        <taxon>Eukaryota</taxon>
        <taxon>Fungi</taxon>
        <taxon>Dikarya</taxon>
        <taxon>Basidiomycota</taxon>
        <taxon>Agaricomycotina</taxon>
        <taxon>Agaricomycetes</taxon>
        <taxon>Agaricomycetidae</taxon>
        <taxon>Agaricales</taxon>
        <taxon>Marasmiineae</taxon>
        <taxon>Omphalotaceae</taxon>
        <taxon>Lentinula</taxon>
    </lineage>
</organism>
<evidence type="ECO:0000256" key="1">
    <source>
        <dbReference type="SAM" id="MobiDB-lite"/>
    </source>
</evidence>
<keyword evidence="3" id="KW-1185">Reference proteome</keyword>
<gene>
    <name evidence="2" type="ORF">F5878DRAFT_526847</name>
</gene>
<feature type="compositionally biased region" description="Polar residues" evidence="1">
    <location>
        <begin position="744"/>
        <end position="759"/>
    </location>
</feature>
<reference evidence="2" key="1">
    <citation type="submission" date="2022-08" db="EMBL/GenBank/DDBJ databases">
        <authorList>
            <consortium name="DOE Joint Genome Institute"/>
            <person name="Min B."/>
            <person name="Riley R."/>
            <person name="Sierra-Patev S."/>
            <person name="Naranjo-Ortiz M."/>
            <person name="Looney B."/>
            <person name="Konkel Z."/>
            <person name="Slot J.C."/>
            <person name="Sakamoto Y."/>
            <person name="Steenwyk J.L."/>
            <person name="Rokas A."/>
            <person name="Carro J."/>
            <person name="Camarero S."/>
            <person name="Ferreira P."/>
            <person name="Molpeceres G."/>
            <person name="Ruiz-Duenas F.J."/>
            <person name="Serrano A."/>
            <person name="Henrissat B."/>
            <person name="Drula E."/>
            <person name="Hughes K.W."/>
            <person name="Mata J.L."/>
            <person name="Ishikawa N.K."/>
            <person name="Vargas-Isla R."/>
            <person name="Ushijima S."/>
            <person name="Smith C.A."/>
            <person name="Ahrendt S."/>
            <person name="Andreopoulos W."/>
            <person name="He G."/>
            <person name="Labutti K."/>
            <person name="Lipzen A."/>
            <person name="Ng V."/>
            <person name="Sandor L."/>
            <person name="Barry K."/>
            <person name="Martinez A.T."/>
            <person name="Xiao Y."/>
            <person name="Gibbons J.G."/>
            <person name="Terashima K."/>
            <person name="Hibbett D.S."/>
            <person name="Grigoriev I.V."/>
        </authorList>
    </citation>
    <scope>NUCLEOTIDE SEQUENCE</scope>
    <source>
        <strain evidence="2">TFB9207</strain>
    </source>
</reference>
<comment type="caution">
    <text evidence="2">The sequence shown here is derived from an EMBL/GenBank/DDBJ whole genome shotgun (WGS) entry which is preliminary data.</text>
</comment>
<feature type="region of interest" description="Disordered" evidence="1">
    <location>
        <begin position="737"/>
        <end position="759"/>
    </location>
</feature>
<dbReference type="EMBL" id="MU805965">
    <property type="protein sequence ID" value="KAJ3843890.1"/>
    <property type="molecule type" value="Genomic_DNA"/>
</dbReference>
<dbReference type="InterPro" id="IPR032675">
    <property type="entry name" value="LRR_dom_sf"/>
</dbReference>
<dbReference type="SUPFAM" id="SSF52047">
    <property type="entry name" value="RNI-like"/>
    <property type="match status" value="1"/>
</dbReference>
<accession>A0AA38PJ33</accession>
<proteinExistence type="predicted"/>
<dbReference type="Proteomes" id="UP001163846">
    <property type="component" value="Unassembled WGS sequence"/>
</dbReference>